<evidence type="ECO:0000313" key="7">
    <source>
        <dbReference type="EMBL" id="SNQ48000.1"/>
    </source>
</evidence>
<dbReference type="EMBL" id="FZMO01000128">
    <property type="protein sequence ID" value="SNQ48000.1"/>
    <property type="molecule type" value="Genomic_DNA"/>
</dbReference>
<dbReference type="InterPro" id="IPR013563">
    <property type="entry name" value="Oligopep_ABC_C"/>
</dbReference>
<feature type="domain" description="ABC transporter" evidence="6">
    <location>
        <begin position="377"/>
        <end position="620"/>
    </location>
</feature>
<dbReference type="SMART" id="SM00382">
    <property type="entry name" value="AAA"/>
    <property type="match status" value="2"/>
</dbReference>
<keyword evidence="3" id="KW-0547">Nucleotide-binding</keyword>
<dbReference type="InterPro" id="IPR050319">
    <property type="entry name" value="ABC_transp_ATP-bind"/>
</dbReference>
<dbReference type="PANTHER" id="PTHR43776:SF7">
    <property type="entry name" value="D,D-DIPEPTIDE TRANSPORT ATP-BINDING PROTEIN DDPF-RELATED"/>
    <property type="match status" value="1"/>
</dbReference>
<organism evidence="7 8">
    <name type="scientific">Frankia canadensis</name>
    <dbReference type="NCBI Taxonomy" id="1836972"/>
    <lineage>
        <taxon>Bacteria</taxon>
        <taxon>Bacillati</taxon>
        <taxon>Actinomycetota</taxon>
        <taxon>Actinomycetes</taxon>
        <taxon>Frankiales</taxon>
        <taxon>Frankiaceae</taxon>
        <taxon>Frankia</taxon>
    </lineage>
</organism>
<dbReference type="NCBIfam" id="NF008453">
    <property type="entry name" value="PRK11308.1"/>
    <property type="match status" value="2"/>
</dbReference>
<evidence type="ECO:0000256" key="4">
    <source>
        <dbReference type="ARBA" id="ARBA00022840"/>
    </source>
</evidence>
<dbReference type="Pfam" id="PF00005">
    <property type="entry name" value="ABC_tran"/>
    <property type="match status" value="2"/>
</dbReference>
<sequence>MSVAAHQDPAQPSSAALPHVATSPHAAASPHTATSPDATASPGAGRPLLRVRGLRVTYRAESGGRAIALDGVDLDVPVGRITAVVGESGSGKTTLAHALIGLLPEGGQVDAGSIDLAGRDLAGLPERAWREVRGARVGLIPQDPGVSLDPVCTIGRHVTDVLRAHRRLPRAAARDQAIRLLTNAGIPDASTRFRQYPHELSGGLRQRVLIAMATAAGPELLVADEPTSALDVTVARRILDHLDTLAAAGTTILLVTHDLLVVGDRADHVVVMSGGRVVEAGPTERVLTDPREPYTRQLLADIPGRALIRRAAGQPVGSGEPHEPSEPSEPADSPPSATTRRRPAAFATSQRARTADPNASAPDLPVPASLVAPPPLLVAEGLRLVYPGRGPRTAAVDDVSFTIPAGTTMGLVGESGSGKSSIARLVLGLVRPTAGTVRIGDQEVTGLSGARLRALHRNVQLIYQNPYSSLNPRFTVEEIVAEPLRNFGILGRAERPARVADLLADVALPAAVARRRAAELSGGQRQRVAIARALALTPRLLVCDEPVSALDVTVQAQILRLLRELRDSHGLTYLFISHDLAVVRELADQVAVLHRGRLVEFADTERLFADPRDDYTRTLLAAIPGTR</sequence>
<dbReference type="PANTHER" id="PTHR43776">
    <property type="entry name" value="TRANSPORT ATP-BINDING PROTEIN"/>
    <property type="match status" value="1"/>
</dbReference>
<name>A0A2I2KQS6_9ACTN</name>
<evidence type="ECO:0000256" key="5">
    <source>
        <dbReference type="SAM" id="MobiDB-lite"/>
    </source>
</evidence>
<dbReference type="SUPFAM" id="SSF52540">
    <property type="entry name" value="P-loop containing nucleoside triphosphate hydrolases"/>
    <property type="match status" value="2"/>
</dbReference>
<dbReference type="Pfam" id="PF08352">
    <property type="entry name" value="oligo_HPY"/>
    <property type="match status" value="2"/>
</dbReference>
<dbReference type="Gene3D" id="3.40.50.300">
    <property type="entry name" value="P-loop containing nucleotide triphosphate hydrolases"/>
    <property type="match status" value="2"/>
</dbReference>
<feature type="region of interest" description="Disordered" evidence="5">
    <location>
        <begin position="313"/>
        <end position="366"/>
    </location>
</feature>
<feature type="region of interest" description="Disordered" evidence="5">
    <location>
        <begin position="1"/>
        <end position="46"/>
    </location>
</feature>
<evidence type="ECO:0000256" key="2">
    <source>
        <dbReference type="ARBA" id="ARBA00022448"/>
    </source>
</evidence>
<evidence type="ECO:0000259" key="6">
    <source>
        <dbReference type="PROSITE" id="PS50893"/>
    </source>
</evidence>
<dbReference type="CDD" id="cd03257">
    <property type="entry name" value="ABC_NikE_OppD_transporters"/>
    <property type="match status" value="2"/>
</dbReference>
<dbReference type="GO" id="GO:0015833">
    <property type="term" value="P:peptide transport"/>
    <property type="evidence" value="ECO:0007669"/>
    <property type="project" value="InterPro"/>
</dbReference>
<dbReference type="InterPro" id="IPR027417">
    <property type="entry name" value="P-loop_NTPase"/>
</dbReference>
<dbReference type="InterPro" id="IPR003593">
    <property type="entry name" value="AAA+_ATPase"/>
</dbReference>
<dbReference type="Proteomes" id="UP000234331">
    <property type="component" value="Unassembled WGS sequence"/>
</dbReference>
<dbReference type="InterPro" id="IPR017871">
    <property type="entry name" value="ABC_transporter-like_CS"/>
</dbReference>
<accession>A0A2I2KQS6</accession>
<feature type="compositionally biased region" description="Low complexity" evidence="5">
    <location>
        <begin position="328"/>
        <end position="349"/>
    </location>
</feature>
<dbReference type="OrthoDB" id="8036461at2"/>
<dbReference type="InterPro" id="IPR003439">
    <property type="entry name" value="ABC_transporter-like_ATP-bd"/>
</dbReference>
<dbReference type="GO" id="GO:0005524">
    <property type="term" value="F:ATP binding"/>
    <property type="evidence" value="ECO:0007669"/>
    <property type="project" value="UniProtKB-KW"/>
</dbReference>
<proteinExistence type="inferred from homology"/>
<dbReference type="PROSITE" id="PS50893">
    <property type="entry name" value="ABC_TRANSPORTER_2"/>
    <property type="match status" value="2"/>
</dbReference>
<dbReference type="GO" id="GO:0016887">
    <property type="term" value="F:ATP hydrolysis activity"/>
    <property type="evidence" value="ECO:0007669"/>
    <property type="project" value="InterPro"/>
</dbReference>
<evidence type="ECO:0000256" key="3">
    <source>
        <dbReference type="ARBA" id="ARBA00022741"/>
    </source>
</evidence>
<dbReference type="GO" id="GO:0055085">
    <property type="term" value="P:transmembrane transport"/>
    <property type="evidence" value="ECO:0007669"/>
    <property type="project" value="UniProtKB-ARBA"/>
</dbReference>
<dbReference type="AlphaFoldDB" id="A0A2I2KQS6"/>
<dbReference type="PROSITE" id="PS00211">
    <property type="entry name" value="ABC_TRANSPORTER_1"/>
    <property type="match status" value="1"/>
</dbReference>
<dbReference type="RefSeq" id="WP_101831757.1">
    <property type="nucleotide sequence ID" value="NZ_FZMO01000128.1"/>
</dbReference>
<feature type="domain" description="ABC transporter" evidence="6">
    <location>
        <begin position="51"/>
        <end position="299"/>
    </location>
</feature>
<protein>
    <recommendedName>
        <fullName evidence="6">ABC transporter domain-containing protein</fullName>
    </recommendedName>
</protein>
<reference evidence="7 8" key="1">
    <citation type="submission" date="2017-06" db="EMBL/GenBank/DDBJ databases">
        <authorList>
            <person name="Kim H.J."/>
            <person name="Triplett B.A."/>
        </authorList>
    </citation>
    <scope>NUCLEOTIDE SEQUENCE [LARGE SCALE GENOMIC DNA]</scope>
    <source>
        <strain evidence="7">FRACA_ARgP5</strain>
    </source>
</reference>
<evidence type="ECO:0000313" key="8">
    <source>
        <dbReference type="Proteomes" id="UP000234331"/>
    </source>
</evidence>
<comment type="similarity">
    <text evidence="1">Belongs to the ABC transporter superfamily.</text>
</comment>
<evidence type="ECO:0000256" key="1">
    <source>
        <dbReference type="ARBA" id="ARBA00005417"/>
    </source>
</evidence>
<gene>
    <name evidence="7" type="ORF">FRACA_2130010</name>
</gene>
<keyword evidence="2" id="KW-0813">Transport</keyword>
<keyword evidence="4" id="KW-0067">ATP-binding</keyword>
<keyword evidence="8" id="KW-1185">Reference proteome</keyword>